<sequence>MSASPSPAGTTTSTPARTRGLRLRTRAGHPDFLDLPWDQPLEAWTGDRLVDVARGVHRHVVRFVEYDGALYALKELPRRLAEREYRLLRRMAEEDLPVVEVVGVVNRERIDPEEPLEDVLITRYLDYSLPYRLLFTHRRTPPQEGSELHGLHERLIDALAMLLVRMHILGFYWGDCSLSNTLFRRDAGALAAYIVDLETGELHSELTDGQRAADLEITQTNVAGGLMDVQAELDLPADPDPVETAERLQQRYDLVWAELNQETVIGPDERYKIEQRVRRLNDLGFAVDEVELLGTDGPSHTDESRLRLRVSVTEQGHHRRRLLSLTGLDAQENQARSLLNDLANFRAAKESQEGRALPESVAAYRWLNEIYEPTVRSIPAEHTDKLEPVEVFHEIIEHKWFLSRDLGRDVGVAEATESYFQRILPEVPPERAVLATEDEAELGWIGFG</sequence>
<feature type="domain" description="DUF4032" evidence="2">
    <location>
        <begin position="255"/>
        <end position="424"/>
    </location>
</feature>
<dbReference type="AlphaFoldDB" id="A0A411YIM1"/>
<dbReference type="Pfam" id="PF13224">
    <property type="entry name" value="DUF4032"/>
    <property type="match status" value="1"/>
</dbReference>
<accession>A0A411YIM1</accession>
<dbReference type="SUPFAM" id="SSF56112">
    <property type="entry name" value="Protein kinase-like (PK-like)"/>
    <property type="match status" value="1"/>
</dbReference>
<dbReference type="EMBL" id="CP036402">
    <property type="protein sequence ID" value="QBI21155.1"/>
    <property type="molecule type" value="Genomic_DNA"/>
</dbReference>
<dbReference type="RefSeq" id="WP_131156148.1">
    <property type="nucleotide sequence ID" value="NZ_CP036402.1"/>
</dbReference>
<dbReference type="Proteomes" id="UP000291469">
    <property type="component" value="Chromosome"/>
</dbReference>
<evidence type="ECO:0000313" key="3">
    <source>
        <dbReference type="EMBL" id="QBI21155.1"/>
    </source>
</evidence>
<protein>
    <submittedName>
        <fullName evidence="3">DUF4032 domain-containing protein</fullName>
    </submittedName>
</protein>
<keyword evidence="4" id="KW-1185">Reference proteome</keyword>
<proteinExistence type="predicted"/>
<dbReference type="KEGG" id="erz:ER308_17310"/>
<evidence type="ECO:0000313" key="4">
    <source>
        <dbReference type="Proteomes" id="UP000291469"/>
    </source>
</evidence>
<dbReference type="InterPro" id="IPR011009">
    <property type="entry name" value="Kinase-like_dom_sf"/>
</dbReference>
<feature type="compositionally biased region" description="Low complexity" evidence="1">
    <location>
        <begin position="1"/>
        <end position="18"/>
    </location>
</feature>
<gene>
    <name evidence="3" type="ORF">ER308_17310</name>
</gene>
<evidence type="ECO:0000256" key="1">
    <source>
        <dbReference type="SAM" id="MobiDB-lite"/>
    </source>
</evidence>
<dbReference type="OrthoDB" id="1550523at2"/>
<name>A0A411YIM1_9ACTN</name>
<dbReference type="Pfam" id="PF06293">
    <property type="entry name" value="Kdo"/>
    <property type="match status" value="1"/>
</dbReference>
<evidence type="ECO:0000259" key="2">
    <source>
        <dbReference type="Pfam" id="PF13224"/>
    </source>
</evidence>
<feature type="region of interest" description="Disordered" evidence="1">
    <location>
        <begin position="1"/>
        <end position="20"/>
    </location>
</feature>
<reference evidence="3 4" key="1">
    <citation type="submission" date="2019-01" db="EMBL/GenBank/DDBJ databases">
        <title>Egibacter rhizosphaerae EGI 80759T.</title>
        <authorList>
            <person name="Chen D.-D."/>
            <person name="Tian Y."/>
            <person name="Jiao J.-Y."/>
            <person name="Zhang X.-T."/>
            <person name="Zhang Y.-G."/>
            <person name="Zhang Y."/>
            <person name="Xiao M."/>
            <person name="Shu W.-S."/>
            <person name="Li W.-J."/>
        </authorList>
    </citation>
    <scope>NUCLEOTIDE SEQUENCE [LARGE SCALE GENOMIC DNA]</scope>
    <source>
        <strain evidence="3 4">EGI 80759</strain>
    </source>
</reference>
<dbReference type="InterPro" id="IPR025111">
    <property type="entry name" value="DUF4032"/>
</dbReference>
<organism evidence="3 4">
    <name type="scientific">Egibacter rhizosphaerae</name>
    <dbReference type="NCBI Taxonomy" id="1670831"/>
    <lineage>
        <taxon>Bacteria</taxon>
        <taxon>Bacillati</taxon>
        <taxon>Actinomycetota</taxon>
        <taxon>Nitriliruptoria</taxon>
        <taxon>Egibacterales</taxon>
        <taxon>Egibacteraceae</taxon>
        <taxon>Egibacter</taxon>
    </lineage>
</organism>